<name>A0ABM6SII0_9VIBR</name>
<evidence type="ECO:0000313" key="3">
    <source>
        <dbReference type="Proteomes" id="UP000237665"/>
    </source>
</evidence>
<organism evidence="2 3">
    <name type="scientific">Vibrio diabolicus</name>
    <dbReference type="NCBI Taxonomy" id="50719"/>
    <lineage>
        <taxon>Bacteria</taxon>
        <taxon>Pseudomonadati</taxon>
        <taxon>Pseudomonadota</taxon>
        <taxon>Gammaproteobacteria</taxon>
        <taxon>Vibrionales</taxon>
        <taxon>Vibrionaceae</taxon>
        <taxon>Vibrio</taxon>
        <taxon>Vibrio diabolicus subgroup</taxon>
    </lineage>
</organism>
<sequence>MSVVLTQFDWTESLIDDSGLELMPDSLERAKYAQFMHNYLVSASKDGGYVLNLNARWGTGKTYFLKRWQHSIKDRHPVVYIDAWKQDYSDDPMLAVISSIISEFSQILPEGNQIVEKLGAKALRFVKAVGPVVLKQVIKKYTGVDFEEANESSEDETAGDASESSAIFDGSIGEAVANELINDHNEKLASITYLKQEIKSLVDAVIAHNRALKSEFQGPAFVFIDELDRCRPSYAVEMLEVIKHFFELDNVVFVVATDTEQLQHAVKAVYGQLFDAQLYLGRFFRRRFSLLELSRKQFIDSTLNDISDILPQWQECSPSIIDTNHISIMITNVADNFELSLRDTLQLVDRFLAIMNNLSEGKTLNPYLLLYLMVLKELHYEDYINWLRSSQSLDSLPDLNSTSWKHINIGRGIHLHIAKDSVGKYVPYDSWEHDRAPVISYQPSVIMSFWGHAAMKRSSENYEKLGRSIDQQIQRESDPRTQDKLRFMNVLANLNDSKEDYKNWVELAASID</sequence>
<accession>A0ABM6SII0</accession>
<dbReference type="EMBL" id="CP014133">
    <property type="protein sequence ID" value="AVH29873.1"/>
    <property type="molecule type" value="Genomic_DNA"/>
</dbReference>
<dbReference type="Gene3D" id="3.40.50.300">
    <property type="entry name" value="P-loop containing nucleotide triphosphate hydrolases"/>
    <property type="match status" value="1"/>
</dbReference>
<keyword evidence="3" id="KW-1185">Reference proteome</keyword>
<evidence type="ECO:0000313" key="2">
    <source>
        <dbReference type="EMBL" id="AVH29873.1"/>
    </source>
</evidence>
<dbReference type="InterPro" id="IPR027417">
    <property type="entry name" value="P-loop_NTPase"/>
</dbReference>
<feature type="domain" description="KAP NTPase" evidence="1">
    <location>
        <begin position="29"/>
        <end position="352"/>
    </location>
</feature>
<proteinExistence type="predicted"/>
<evidence type="ECO:0000259" key="1">
    <source>
        <dbReference type="Pfam" id="PF07693"/>
    </source>
</evidence>
<protein>
    <submittedName>
        <fullName evidence="2">NTPase</fullName>
    </submittedName>
</protein>
<dbReference type="InterPro" id="IPR011646">
    <property type="entry name" value="KAP_P-loop"/>
</dbReference>
<dbReference type="SUPFAM" id="SSF52540">
    <property type="entry name" value="P-loop containing nucleoside triphosphate hydrolases"/>
    <property type="match status" value="1"/>
</dbReference>
<dbReference type="Pfam" id="PF07693">
    <property type="entry name" value="KAP_NTPase"/>
    <property type="match status" value="1"/>
</dbReference>
<reference evidence="3" key="1">
    <citation type="submission" date="2017-12" db="EMBL/GenBank/DDBJ databases">
        <title>FDA dAtabase for Regulatory Grade micrObial Sequences (FDA-ARGOS): Supporting development and validation of Infectious Disease Dx tests.</title>
        <authorList>
            <person name="Hoffmann M."/>
            <person name="Allard M."/>
            <person name="Evans P."/>
            <person name="Brown E."/>
            <person name="Tallon L.J."/>
            <person name="Sadzewicz L."/>
            <person name="Sengamalay N."/>
            <person name="Ott S."/>
            <person name="Godinez A."/>
            <person name="Nagaraj S."/>
            <person name="Vavikolanu K."/>
            <person name="Aluvathingal J."/>
            <person name="Nadendla S."/>
            <person name="Hobson J."/>
            <person name="Sichtig H."/>
        </authorList>
    </citation>
    <scope>NUCLEOTIDE SEQUENCE [LARGE SCALE GENOMIC DNA]</scope>
    <source>
        <strain evidence="3">LMG 3418</strain>
    </source>
</reference>
<dbReference type="Proteomes" id="UP000237665">
    <property type="component" value="Chromosome 2"/>
</dbReference>
<gene>
    <name evidence="2" type="ORF">AL468_22405</name>
</gene>
<dbReference type="RefSeq" id="WP_104973650.1">
    <property type="nucleotide sequence ID" value="NZ_CP014133.1"/>
</dbReference>